<dbReference type="InterPro" id="IPR004090">
    <property type="entry name" value="Chemotax_Me-accpt_rcpt"/>
</dbReference>
<keyword evidence="1" id="KW-0145">Chemotaxis</keyword>
<dbReference type="PROSITE" id="PS50111">
    <property type="entry name" value="CHEMOTAXIS_TRANSDUC_2"/>
    <property type="match status" value="1"/>
</dbReference>
<dbReference type="SMART" id="SM00283">
    <property type="entry name" value="MA"/>
    <property type="match status" value="1"/>
</dbReference>
<keyword evidence="7" id="KW-1185">Reference proteome</keyword>
<feature type="region of interest" description="Disordered" evidence="4">
    <location>
        <begin position="165"/>
        <end position="195"/>
    </location>
</feature>
<dbReference type="Proteomes" id="UP000052167">
    <property type="component" value="Unassembled WGS sequence"/>
</dbReference>
<dbReference type="AlphaFoldDB" id="A0A922NWB5"/>
<accession>A0A922NWB5</accession>
<dbReference type="GO" id="GO:0006935">
    <property type="term" value="P:chemotaxis"/>
    <property type="evidence" value="ECO:0007669"/>
    <property type="project" value="UniProtKB-KW"/>
</dbReference>
<dbReference type="Pfam" id="PF00015">
    <property type="entry name" value="MCPsignal"/>
    <property type="match status" value="1"/>
</dbReference>
<dbReference type="OrthoDB" id="266313at2"/>
<evidence type="ECO:0000256" key="2">
    <source>
        <dbReference type="ARBA" id="ARBA00029447"/>
    </source>
</evidence>
<dbReference type="GO" id="GO:0007165">
    <property type="term" value="P:signal transduction"/>
    <property type="evidence" value="ECO:0007669"/>
    <property type="project" value="UniProtKB-KW"/>
</dbReference>
<evidence type="ECO:0000256" key="4">
    <source>
        <dbReference type="SAM" id="MobiDB-lite"/>
    </source>
</evidence>
<feature type="compositionally biased region" description="Polar residues" evidence="4">
    <location>
        <begin position="165"/>
        <end position="176"/>
    </location>
</feature>
<reference evidence="6 7" key="1">
    <citation type="submission" date="2014-06" db="EMBL/GenBank/DDBJ databases">
        <title>Rhizobium pelagicum/R2-400B4.</title>
        <authorList>
            <person name="Kimes N.E."/>
            <person name="Lopez-Perez M."/>
        </authorList>
    </citation>
    <scope>NUCLEOTIDE SEQUENCE [LARGE SCALE GENOMIC DNA]</scope>
    <source>
        <strain evidence="6 7">R2-400B4</strain>
    </source>
</reference>
<dbReference type="InterPro" id="IPR051310">
    <property type="entry name" value="MCP_chemotaxis"/>
</dbReference>
<dbReference type="PANTHER" id="PTHR43531">
    <property type="entry name" value="PROTEIN ICFG"/>
    <property type="match status" value="1"/>
</dbReference>
<comment type="caution">
    <text evidence="6">The sequence shown here is derived from an EMBL/GenBank/DDBJ whole genome shotgun (WGS) entry which is preliminary data.</text>
</comment>
<protein>
    <recommendedName>
        <fullName evidence="5">Methyl-accepting transducer domain-containing protein</fullName>
    </recommendedName>
</protein>
<evidence type="ECO:0000313" key="6">
    <source>
        <dbReference type="EMBL" id="KEQ03231.1"/>
    </source>
</evidence>
<feature type="compositionally biased region" description="Basic and acidic residues" evidence="4">
    <location>
        <begin position="178"/>
        <end position="187"/>
    </location>
</feature>
<feature type="domain" description="Methyl-accepting transducer" evidence="5">
    <location>
        <begin position="1"/>
        <end position="152"/>
    </location>
</feature>
<sequence>MDEIESSSREVANILGIIDTIAFQTNLLALNAGVEAARAGEAGKGFAVVAQEVRELAQRSAVAAKDIRTLIATSSRLVGSGVQLVRGAGCALKEMLDKIDLIDTNIAAIADAAKEQASGMREVNAAANSMDQATQQNAAMAEEATAASIALSQQAGLLKEQVNQFRTRAESHSQGTARPRDRTKRPEQLMVERCA</sequence>
<gene>
    <name evidence="6" type="ORF">GV68_17705</name>
</gene>
<keyword evidence="3" id="KW-0807">Transducer</keyword>
<evidence type="ECO:0000259" key="5">
    <source>
        <dbReference type="PROSITE" id="PS50111"/>
    </source>
</evidence>
<evidence type="ECO:0000313" key="7">
    <source>
        <dbReference type="Proteomes" id="UP000052167"/>
    </source>
</evidence>
<evidence type="ECO:0000256" key="1">
    <source>
        <dbReference type="ARBA" id="ARBA00022500"/>
    </source>
</evidence>
<dbReference type="SUPFAM" id="SSF58104">
    <property type="entry name" value="Methyl-accepting chemotaxis protein (MCP) signaling domain"/>
    <property type="match status" value="1"/>
</dbReference>
<comment type="similarity">
    <text evidence="2">Belongs to the methyl-accepting chemotaxis (MCP) protein family.</text>
</comment>
<dbReference type="EMBL" id="JOKJ01000036">
    <property type="protein sequence ID" value="KEQ03231.1"/>
    <property type="molecule type" value="Genomic_DNA"/>
</dbReference>
<proteinExistence type="inferred from homology"/>
<dbReference type="PRINTS" id="PR00260">
    <property type="entry name" value="CHEMTRNSDUCR"/>
</dbReference>
<dbReference type="Gene3D" id="1.10.287.950">
    <property type="entry name" value="Methyl-accepting chemotaxis protein"/>
    <property type="match status" value="1"/>
</dbReference>
<dbReference type="PANTHER" id="PTHR43531:SF11">
    <property type="entry name" value="METHYL-ACCEPTING CHEMOTAXIS PROTEIN 3"/>
    <property type="match status" value="1"/>
</dbReference>
<dbReference type="InterPro" id="IPR004089">
    <property type="entry name" value="MCPsignal_dom"/>
</dbReference>
<dbReference type="GO" id="GO:0016020">
    <property type="term" value="C:membrane"/>
    <property type="evidence" value="ECO:0007669"/>
    <property type="project" value="InterPro"/>
</dbReference>
<dbReference type="GO" id="GO:0004888">
    <property type="term" value="F:transmembrane signaling receptor activity"/>
    <property type="evidence" value="ECO:0007669"/>
    <property type="project" value="InterPro"/>
</dbReference>
<organism evidence="6 7">
    <name type="scientific">Pseudorhizobium pelagicum</name>
    <dbReference type="NCBI Taxonomy" id="1509405"/>
    <lineage>
        <taxon>Bacteria</taxon>
        <taxon>Pseudomonadati</taxon>
        <taxon>Pseudomonadota</taxon>
        <taxon>Alphaproteobacteria</taxon>
        <taxon>Hyphomicrobiales</taxon>
        <taxon>Rhizobiaceae</taxon>
        <taxon>Rhizobium/Agrobacterium group</taxon>
        <taxon>Pseudorhizobium</taxon>
    </lineage>
</organism>
<evidence type="ECO:0000256" key="3">
    <source>
        <dbReference type="PROSITE-ProRule" id="PRU00284"/>
    </source>
</evidence>
<name>A0A922NWB5_9HYPH</name>